<feature type="domain" description="GtrA/DPMS transmembrane" evidence="7">
    <location>
        <begin position="8"/>
        <end position="122"/>
    </location>
</feature>
<protein>
    <submittedName>
        <fullName evidence="8">GtrA family protein</fullName>
    </submittedName>
</protein>
<evidence type="ECO:0000256" key="1">
    <source>
        <dbReference type="ARBA" id="ARBA00004141"/>
    </source>
</evidence>
<keyword evidence="5 6" id="KW-0472">Membrane</keyword>
<evidence type="ECO:0000256" key="2">
    <source>
        <dbReference type="ARBA" id="ARBA00009399"/>
    </source>
</evidence>
<dbReference type="InterPro" id="IPR007267">
    <property type="entry name" value="GtrA_DPMS_TM"/>
</dbReference>
<evidence type="ECO:0000259" key="7">
    <source>
        <dbReference type="Pfam" id="PF04138"/>
    </source>
</evidence>
<dbReference type="Pfam" id="PF04138">
    <property type="entry name" value="GtrA_DPMS_TM"/>
    <property type="match status" value="1"/>
</dbReference>
<evidence type="ECO:0000313" key="9">
    <source>
        <dbReference type="Proteomes" id="UP001168613"/>
    </source>
</evidence>
<feature type="transmembrane region" description="Helical" evidence="6">
    <location>
        <begin position="100"/>
        <end position="121"/>
    </location>
</feature>
<keyword evidence="3 6" id="KW-0812">Transmembrane</keyword>
<gene>
    <name evidence="8" type="ORF">LMS43_04215</name>
</gene>
<comment type="caution">
    <text evidence="8">The sequence shown here is derived from an EMBL/GenBank/DDBJ whole genome shotgun (WGS) entry which is preliminary data.</text>
</comment>
<evidence type="ECO:0000256" key="6">
    <source>
        <dbReference type="SAM" id="Phobius"/>
    </source>
</evidence>
<comment type="subcellular location">
    <subcellularLocation>
        <location evidence="1">Membrane</location>
        <topology evidence="1">Multi-pass membrane protein</topology>
    </subcellularLocation>
</comment>
<feature type="transmembrane region" description="Helical" evidence="6">
    <location>
        <begin position="39"/>
        <end position="59"/>
    </location>
</feature>
<organism evidence="8 9">
    <name type="scientific">Alcaligenes endophyticus</name>
    <dbReference type="NCBI Taxonomy" id="1929088"/>
    <lineage>
        <taxon>Bacteria</taxon>
        <taxon>Pseudomonadati</taxon>
        <taxon>Pseudomonadota</taxon>
        <taxon>Betaproteobacteria</taxon>
        <taxon>Burkholderiales</taxon>
        <taxon>Alcaligenaceae</taxon>
        <taxon>Alcaligenes</taxon>
    </lineage>
</organism>
<sequence length="125" mass="13871">MPRQLFFFILIGSLAAGVHWGAVVLLVSHAHVPPLWANLIGWLAAFTVSFGGHYTLTFTQHSIPFLTALRRFFLVSALGFGVNESAYAVLLHYSSLSYQYLLAVVLVAMAFVTFVLSRVWAFAHK</sequence>
<keyword evidence="9" id="KW-1185">Reference proteome</keyword>
<feature type="transmembrane region" description="Helical" evidence="6">
    <location>
        <begin position="71"/>
        <end position="94"/>
    </location>
</feature>
<proteinExistence type="inferred from homology"/>
<dbReference type="RefSeq" id="WP_266122201.1">
    <property type="nucleotide sequence ID" value="NZ_JAJHNU010000001.1"/>
</dbReference>
<dbReference type="Proteomes" id="UP001168613">
    <property type="component" value="Unassembled WGS sequence"/>
</dbReference>
<evidence type="ECO:0000256" key="4">
    <source>
        <dbReference type="ARBA" id="ARBA00022989"/>
    </source>
</evidence>
<evidence type="ECO:0000256" key="3">
    <source>
        <dbReference type="ARBA" id="ARBA00022692"/>
    </source>
</evidence>
<dbReference type="PANTHER" id="PTHR38459:SF1">
    <property type="entry name" value="PROPHAGE BACTOPRENOL-LINKED GLUCOSE TRANSLOCASE HOMOLOG"/>
    <property type="match status" value="1"/>
</dbReference>
<accession>A0ABT8EGT7</accession>
<reference evidence="8" key="1">
    <citation type="submission" date="2021-11" db="EMBL/GenBank/DDBJ databases">
        <title>Draft genome sequence of Alcaligenes endophyticus type strain CCUG 75668T.</title>
        <authorList>
            <person name="Salva-Serra F."/>
            <person name="Duran R.E."/>
            <person name="Seeger M."/>
            <person name="Moore E.R.B."/>
            <person name="Jaen-Luchoro D."/>
        </authorList>
    </citation>
    <scope>NUCLEOTIDE SEQUENCE</scope>
    <source>
        <strain evidence="8">CCUG 75668</strain>
    </source>
</reference>
<name>A0ABT8EGT7_9BURK</name>
<dbReference type="InterPro" id="IPR051401">
    <property type="entry name" value="GtrA_CellWall_Glycosyl"/>
</dbReference>
<feature type="transmembrane region" description="Helical" evidence="6">
    <location>
        <begin position="5"/>
        <end position="27"/>
    </location>
</feature>
<evidence type="ECO:0000256" key="5">
    <source>
        <dbReference type="ARBA" id="ARBA00023136"/>
    </source>
</evidence>
<dbReference type="EMBL" id="JAJHNU010000001">
    <property type="protein sequence ID" value="MDN4120491.1"/>
    <property type="molecule type" value="Genomic_DNA"/>
</dbReference>
<comment type="similarity">
    <text evidence="2">Belongs to the GtrA family.</text>
</comment>
<keyword evidence="4 6" id="KW-1133">Transmembrane helix</keyword>
<evidence type="ECO:0000313" key="8">
    <source>
        <dbReference type="EMBL" id="MDN4120491.1"/>
    </source>
</evidence>
<dbReference type="PANTHER" id="PTHR38459">
    <property type="entry name" value="PROPHAGE BACTOPRENOL-LINKED GLUCOSE TRANSLOCASE HOMOLOG"/>
    <property type="match status" value="1"/>
</dbReference>